<gene>
    <name evidence="12" type="ORF">PCL_10174</name>
</gene>
<proteinExistence type="inferred from homology"/>
<organism evidence="12 13">
    <name type="scientific">Purpureocillium lilacinum</name>
    <name type="common">Paecilomyces lilacinus</name>
    <dbReference type="NCBI Taxonomy" id="33203"/>
    <lineage>
        <taxon>Eukaryota</taxon>
        <taxon>Fungi</taxon>
        <taxon>Dikarya</taxon>
        <taxon>Ascomycota</taxon>
        <taxon>Pezizomycotina</taxon>
        <taxon>Sordariomycetes</taxon>
        <taxon>Hypocreomycetidae</taxon>
        <taxon>Hypocreales</taxon>
        <taxon>Ophiocordycipitaceae</taxon>
        <taxon>Purpureocillium</taxon>
    </lineage>
</organism>
<dbReference type="GO" id="GO:0005886">
    <property type="term" value="C:plasma membrane"/>
    <property type="evidence" value="ECO:0007669"/>
    <property type="project" value="TreeGrafter"/>
</dbReference>
<feature type="transmembrane region" description="Helical" evidence="10">
    <location>
        <begin position="396"/>
        <end position="413"/>
    </location>
</feature>
<keyword evidence="5 8" id="KW-0406">Ion transport</keyword>
<keyword evidence="3 8" id="KW-0812">Transmembrane</keyword>
<feature type="region of interest" description="Disordered" evidence="9">
    <location>
        <begin position="1"/>
        <end position="37"/>
    </location>
</feature>
<evidence type="ECO:0000259" key="11">
    <source>
        <dbReference type="Pfam" id="PF07885"/>
    </source>
</evidence>
<evidence type="ECO:0000256" key="10">
    <source>
        <dbReference type="SAM" id="Phobius"/>
    </source>
</evidence>
<evidence type="ECO:0000256" key="7">
    <source>
        <dbReference type="ARBA" id="ARBA00023303"/>
    </source>
</evidence>
<evidence type="ECO:0000256" key="2">
    <source>
        <dbReference type="ARBA" id="ARBA00022448"/>
    </source>
</evidence>
<dbReference type="Pfam" id="PF07885">
    <property type="entry name" value="Ion_trans_2"/>
    <property type="match status" value="2"/>
</dbReference>
<feature type="region of interest" description="Disordered" evidence="9">
    <location>
        <begin position="496"/>
        <end position="517"/>
    </location>
</feature>
<keyword evidence="4 10" id="KW-1133">Transmembrane helix</keyword>
<name>A0A2U3EF63_PURLI</name>
<evidence type="ECO:0000313" key="13">
    <source>
        <dbReference type="Proteomes" id="UP000245956"/>
    </source>
</evidence>
<accession>A0A2U3EF63</accession>
<evidence type="ECO:0000256" key="8">
    <source>
        <dbReference type="RuleBase" id="RU003857"/>
    </source>
</evidence>
<dbReference type="Gene3D" id="1.10.287.70">
    <property type="match status" value="2"/>
</dbReference>
<dbReference type="InterPro" id="IPR003280">
    <property type="entry name" value="2pore_dom_K_chnl"/>
</dbReference>
<feature type="transmembrane region" description="Helical" evidence="10">
    <location>
        <begin position="212"/>
        <end position="233"/>
    </location>
</feature>
<keyword evidence="2 8" id="KW-0813">Transport</keyword>
<evidence type="ECO:0000313" key="12">
    <source>
        <dbReference type="EMBL" id="PWI73159.1"/>
    </source>
</evidence>
<feature type="transmembrane region" description="Helical" evidence="10">
    <location>
        <begin position="425"/>
        <end position="445"/>
    </location>
</feature>
<dbReference type="GO" id="GO:0030322">
    <property type="term" value="P:stabilization of membrane potential"/>
    <property type="evidence" value="ECO:0007669"/>
    <property type="project" value="TreeGrafter"/>
</dbReference>
<feature type="transmembrane region" description="Helical" evidence="10">
    <location>
        <begin position="170"/>
        <end position="192"/>
    </location>
</feature>
<dbReference type="AlphaFoldDB" id="A0A2U3EF63"/>
<dbReference type="PRINTS" id="PR01333">
    <property type="entry name" value="2POREKCHANEL"/>
</dbReference>
<evidence type="ECO:0000256" key="3">
    <source>
        <dbReference type="ARBA" id="ARBA00022692"/>
    </source>
</evidence>
<protein>
    <submittedName>
        <fullName evidence="12">Potassium channel</fullName>
    </submittedName>
</protein>
<sequence>MDGFIGQSRERPEQREKGKGYPDSRATHEFPPQKGPTPTLAGRWWLASSAFPLIAGTLGPVASAFSICALVRPWRQHLPPNDSTESAAYVQDPIWLTVVNAVQLAVAVISNLFLLLNMTRRVRFTIAQPITIIGWYLSVICLVTLLSLASSTALKGSEQPESDFIWSQSFYYAIWATILYFLVASLLVFTFWGAHSGHYSKDFNLSTSQRTLMLQTIVFLAHLLVGALVFSAAEDWSYLDAVYWADVTIFTVGFGDFAPTTTLGRALLFPYALIGIISLALIITSIRTMLIERGRQQIHARVQERVRRRVVQRVCLSDKNNILTPVTVDAGATDTPAPELKRRRSEFNLMREIQRKASRRRRWTAFFVSAACWITLLLLGAFVFSKCEKSYGNWTYYESFYFSYVALLTIGYGDFAPTSNSGRSFFVFWSLLALPSATILISSAGDTVGSVIQDMTILLGSVTILPAEDDFNHSLKRLIHRFTFGQVFPRSHGTIHDIESHGPPRRTHTPRPSHVSRLRERKMGAAKCDTPSKLINSATHSERWRGPDQNPLPVHQTHLDNFPTGHDLSILLVSEIEEVAKHIRESKTRRYTFDEWAWYLRLIGEHEDDPRSHRKMLAFENRQQVFQRRYDHKKWKKGKMQARADGLEQLPSIVDEGEQRKWSWVDDQSPLSGVKEESEWILAQLVHKLKESLWLTKDKLDRAPSESA</sequence>
<keyword evidence="6 10" id="KW-0472">Membrane</keyword>
<dbReference type="Proteomes" id="UP000245956">
    <property type="component" value="Unassembled WGS sequence"/>
</dbReference>
<evidence type="ECO:0000256" key="5">
    <source>
        <dbReference type="ARBA" id="ARBA00023065"/>
    </source>
</evidence>
<dbReference type="PANTHER" id="PTHR11003">
    <property type="entry name" value="POTASSIUM CHANNEL, SUBFAMILY K"/>
    <property type="match status" value="1"/>
</dbReference>
<reference evidence="12 13" key="1">
    <citation type="journal article" date="2016" name="Front. Microbiol.">
        <title>Genome and transcriptome sequences reveal the specific parasitism of the nematophagous Purpureocillium lilacinum 36-1.</title>
        <authorList>
            <person name="Xie J."/>
            <person name="Li S."/>
            <person name="Mo C."/>
            <person name="Xiao X."/>
            <person name="Peng D."/>
            <person name="Wang G."/>
            <person name="Xiao Y."/>
        </authorList>
    </citation>
    <scope>NUCLEOTIDE SEQUENCE [LARGE SCALE GENOMIC DNA]</scope>
    <source>
        <strain evidence="12 13">36-1</strain>
    </source>
</reference>
<comment type="subcellular location">
    <subcellularLocation>
        <location evidence="1">Membrane</location>
        <topology evidence="1">Multi-pass membrane protein</topology>
    </subcellularLocation>
</comment>
<feature type="compositionally biased region" description="Basic and acidic residues" evidence="9">
    <location>
        <begin position="8"/>
        <end position="28"/>
    </location>
</feature>
<feature type="domain" description="Potassium channel" evidence="11">
    <location>
        <begin position="217"/>
        <end position="291"/>
    </location>
</feature>
<evidence type="ECO:0000256" key="4">
    <source>
        <dbReference type="ARBA" id="ARBA00022989"/>
    </source>
</evidence>
<comment type="similarity">
    <text evidence="8">Belongs to the two pore domain potassium channel (TC 1.A.1.8) family.</text>
</comment>
<feature type="transmembrane region" description="Helical" evidence="10">
    <location>
        <begin position="363"/>
        <end position="384"/>
    </location>
</feature>
<dbReference type="GO" id="GO:0022841">
    <property type="term" value="F:potassium ion leak channel activity"/>
    <property type="evidence" value="ECO:0007669"/>
    <property type="project" value="TreeGrafter"/>
</dbReference>
<dbReference type="InterPro" id="IPR013099">
    <property type="entry name" value="K_chnl_dom"/>
</dbReference>
<dbReference type="SUPFAM" id="SSF81324">
    <property type="entry name" value="Voltage-gated potassium channels"/>
    <property type="match status" value="2"/>
</dbReference>
<feature type="transmembrane region" description="Helical" evidence="10">
    <location>
        <begin position="130"/>
        <end position="150"/>
    </location>
</feature>
<feature type="transmembrane region" description="Helical" evidence="10">
    <location>
        <begin position="94"/>
        <end position="118"/>
    </location>
</feature>
<comment type="caution">
    <text evidence="12">The sequence shown here is derived from an EMBL/GenBank/DDBJ whole genome shotgun (WGS) entry which is preliminary data.</text>
</comment>
<dbReference type="PANTHER" id="PTHR11003:SF301">
    <property type="entry name" value="POTASSIUM CHANNEL PROTEIN"/>
    <property type="match status" value="1"/>
</dbReference>
<dbReference type="GO" id="GO:0015271">
    <property type="term" value="F:outward rectifier potassium channel activity"/>
    <property type="evidence" value="ECO:0007669"/>
    <property type="project" value="TreeGrafter"/>
</dbReference>
<keyword evidence="7 8" id="KW-0407">Ion channel</keyword>
<feature type="domain" description="Potassium channel" evidence="11">
    <location>
        <begin position="373"/>
        <end position="447"/>
    </location>
</feature>
<evidence type="ECO:0000256" key="1">
    <source>
        <dbReference type="ARBA" id="ARBA00004141"/>
    </source>
</evidence>
<evidence type="ECO:0000256" key="6">
    <source>
        <dbReference type="ARBA" id="ARBA00023136"/>
    </source>
</evidence>
<feature type="compositionally biased region" description="Basic residues" evidence="9">
    <location>
        <begin position="503"/>
        <end position="516"/>
    </location>
</feature>
<dbReference type="EMBL" id="LCWV01000005">
    <property type="protein sequence ID" value="PWI73159.1"/>
    <property type="molecule type" value="Genomic_DNA"/>
</dbReference>
<evidence type="ECO:0000256" key="9">
    <source>
        <dbReference type="SAM" id="MobiDB-lite"/>
    </source>
</evidence>
<feature type="transmembrane region" description="Helical" evidence="10">
    <location>
        <begin position="268"/>
        <end position="286"/>
    </location>
</feature>
<feature type="transmembrane region" description="Helical" evidence="10">
    <location>
        <begin position="50"/>
        <end position="74"/>
    </location>
</feature>